<feature type="region of interest" description="Disordered" evidence="1">
    <location>
        <begin position="186"/>
        <end position="243"/>
    </location>
</feature>
<evidence type="ECO:0000256" key="1">
    <source>
        <dbReference type="SAM" id="MobiDB-lite"/>
    </source>
</evidence>
<sequence>METPQKKTKKKLKPWMKWLLGTASFFVIVALIFTGVTYYYIKSIDIKDIASRHSSDLAADSGEKQPESKLPAIIEKPVEKASQLIGGEKIDSADALDVAAILLNSGLSLKQISYLQGNATTDLPVEEKQKIRDILLSKLSDEEIELLKSITKQYGIGLNILNPNYPIEWVGERDPEKMKENNEAWKKMNQQSNGSTKPTDTGTKTDEKPANTDTKQDDKPAEPEKEPTPELTTDLKQVKQSIDSKTEGQLASLSGTCQAKSNSILAQIVGSADGVTLENLQNKYLGKVMEAEGSCDAAFQGIVSQAASSYADAGIDSSAMPDWNAKYEASKQAVRSSAISAIAKAINNNK</sequence>
<dbReference type="OrthoDB" id="2628454at2"/>
<feature type="transmembrane region" description="Helical" evidence="2">
    <location>
        <begin position="20"/>
        <end position="41"/>
    </location>
</feature>
<reference evidence="4" key="1">
    <citation type="submission" date="2016-10" db="EMBL/GenBank/DDBJ databases">
        <authorList>
            <person name="Varghese N."/>
            <person name="Submissions S."/>
        </authorList>
    </citation>
    <scope>NUCLEOTIDE SEQUENCE [LARGE SCALE GENOMIC DNA]</scope>
    <source>
        <strain evidence="4">CGMCC 1.10784</strain>
    </source>
</reference>
<name>A0A1I2DU01_9BACL</name>
<feature type="compositionally biased region" description="Basic and acidic residues" evidence="1">
    <location>
        <begin position="203"/>
        <end position="228"/>
    </location>
</feature>
<protein>
    <submittedName>
        <fullName evidence="3">Uncharacterized protein</fullName>
    </submittedName>
</protein>
<dbReference type="EMBL" id="FOMT01000004">
    <property type="protein sequence ID" value="SFE83888.1"/>
    <property type="molecule type" value="Genomic_DNA"/>
</dbReference>
<dbReference type="RefSeq" id="WP_091188439.1">
    <property type="nucleotide sequence ID" value="NZ_FOMT01000004.1"/>
</dbReference>
<dbReference type="STRING" id="1045775.SAMN05216378_4274"/>
<keyword evidence="2" id="KW-1133">Transmembrane helix</keyword>
<dbReference type="AlphaFoldDB" id="A0A1I2DU01"/>
<gene>
    <name evidence="3" type="ORF">SAMN05216378_4274</name>
</gene>
<dbReference type="Proteomes" id="UP000198855">
    <property type="component" value="Unassembled WGS sequence"/>
</dbReference>
<organism evidence="3 4">
    <name type="scientific">Paenibacillus catalpae</name>
    <dbReference type="NCBI Taxonomy" id="1045775"/>
    <lineage>
        <taxon>Bacteria</taxon>
        <taxon>Bacillati</taxon>
        <taxon>Bacillota</taxon>
        <taxon>Bacilli</taxon>
        <taxon>Bacillales</taxon>
        <taxon>Paenibacillaceae</taxon>
        <taxon>Paenibacillus</taxon>
    </lineage>
</organism>
<proteinExistence type="predicted"/>
<evidence type="ECO:0000256" key="2">
    <source>
        <dbReference type="SAM" id="Phobius"/>
    </source>
</evidence>
<feature type="compositionally biased region" description="Polar residues" evidence="1">
    <location>
        <begin position="188"/>
        <end position="202"/>
    </location>
</feature>
<accession>A0A1I2DU01</accession>
<keyword evidence="4" id="KW-1185">Reference proteome</keyword>
<keyword evidence="2" id="KW-0472">Membrane</keyword>
<evidence type="ECO:0000313" key="4">
    <source>
        <dbReference type="Proteomes" id="UP000198855"/>
    </source>
</evidence>
<keyword evidence="2" id="KW-0812">Transmembrane</keyword>
<evidence type="ECO:0000313" key="3">
    <source>
        <dbReference type="EMBL" id="SFE83888.1"/>
    </source>
</evidence>